<protein>
    <recommendedName>
        <fullName evidence="2">Pyridoxal phosphate homeostasis protein</fullName>
        <shortName evidence="2">PLP homeostasis protein</shortName>
    </recommendedName>
</protein>
<comment type="cofactor">
    <cofactor evidence="3">
        <name>pyridoxal 5'-phosphate</name>
        <dbReference type="ChEBI" id="CHEBI:597326"/>
    </cofactor>
</comment>
<dbReference type="NCBIfam" id="TIGR00044">
    <property type="entry name" value="YggS family pyridoxal phosphate-dependent enzyme"/>
    <property type="match status" value="1"/>
</dbReference>
<dbReference type="PANTHER" id="PTHR10146">
    <property type="entry name" value="PROLINE SYNTHETASE CO-TRANSCRIBED BACTERIAL HOMOLOG PROTEIN"/>
    <property type="match status" value="1"/>
</dbReference>
<dbReference type="HAMAP" id="MF_02087">
    <property type="entry name" value="PLP_homeostasis"/>
    <property type="match status" value="1"/>
</dbReference>
<dbReference type="InterPro" id="IPR011078">
    <property type="entry name" value="PyrdxlP_homeostasis"/>
</dbReference>
<proteinExistence type="inferred from homology"/>
<dbReference type="PANTHER" id="PTHR10146:SF14">
    <property type="entry name" value="PYRIDOXAL PHOSPHATE HOMEOSTASIS PROTEIN"/>
    <property type="match status" value="1"/>
</dbReference>
<dbReference type="PIRSF" id="PIRSF004848">
    <property type="entry name" value="YBL036c_PLPDEIII"/>
    <property type="match status" value="1"/>
</dbReference>
<organism evidence="6">
    <name type="scientific">Planktothricoides sp. SpSt-374</name>
    <dbReference type="NCBI Taxonomy" id="2282167"/>
    <lineage>
        <taxon>Bacteria</taxon>
        <taxon>Bacillati</taxon>
        <taxon>Cyanobacteriota</taxon>
        <taxon>Cyanophyceae</taxon>
        <taxon>Oscillatoriophycideae</taxon>
        <taxon>Oscillatoriales</taxon>
        <taxon>Oscillatoriaceae</taxon>
        <taxon>Planktothricoides</taxon>
    </lineage>
</organism>
<dbReference type="EMBL" id="DSPX01000114">
    <property type="protein sequence ID" value="HGG01159.1"/>
    <property type="molecule type" value="Genomic_DNA"/>
</dbReference>
<comment type="caution">
    <text evidence="6">The sequence shown here is derived from an EMBL/GenBank/DDBJ whole genome shotgun (WGS) entry which is preliminary data.</text>
</comment>
<reference evidence="6" key="1">
    <citation type="journal article" date="2020" name="mSystems">
        <title>Genome- and Community-Level Interaction Insights into Carbon Utilization and Element Cycling Functions of Hydrothermarchaeota in Hydrothermal Sediment.</title>
        <authorList>
            <person name="Zhou Z."/>
            <person name="Liu Y."/>
            <person name="Xu W."/>
            <person name="Pan J."/>
            <person name="Luo Z.H."/>
            <person name="Li M."/>
        </authorList>
    </citation>
    <scope>NUCLEOTIDE SEQUENCE [LARGE SCALE GENOMIC DNA]</scope>
    <source>
        <strain evidence="6">SpSt-374</strain>
    </source>
</reference>
<dbReference type="Gene3D" id="3.20.20.10">
    <property type="entry name" value="Alanine racemase"/>
    <property type="match status" value="1"/>
</dbReference>
<sequence>MSSESIAERIARIRATLPPTVRLIAVSKYVSAVEMRAAYNAGIRDFGESRVQDAEAKKAELQDLDDITWHLIGHLQSNKARKAVQIFDFIHSCDSLKIAHKLDLLGKELSCQPRVFIQVKLWPDPQKHGWEMGQLLADLPELDRCGSLRIEGLMVIPPLGLDSGKTLALFEQARELAGTIASQKWSRISMQHLSMGMSEDYPLAVQAGATFVRLGQILFGDV</sequence>
<gene>
    <name evidence="6" type="ORF">ENR15_11045</name>
</gene>
<evidence type="ECO:0000313" key="6">
    <source>
        <dbReference type="EMBL" id="HGG01159.1"/>
    </source>
</evidence>
<dbReference type="AlphaFoldDB" id="A0A7C3VHF5"/>
<evidence type="ECO:0000256" key="4">
    <source>
        <dbReference type="RuleBase" id="RU004514"/>
    </source>
</evidence>
<feature type="modified residue" description="N6-(pyridoxal phosphate)lysine" evidence="2 3">
    <location>
        <position position="28"/>
    </location>
</feature>
<name>A0A7C3VHF5_9CYAN</name>
<keyword evidence="1 2" id="KW-0663">Pyridoxal phosphate</keyword>
<comment type="similarity">
    <text evidence="2 4">Belongs to the pyridoxal phosphate-binding protein YggS/PROSC family.</text>
</comment>
<dbReference type="InterPro" id="IPR029066">
    <property type="entry name" value="PLP-binding_barrel"/>
</dbReference>
<evidence type="ECO:0000256" key="3">
    <source>
        <dbReference type="PIRSR" id="PIRSR004848-1"/>
    </source>
</evidence>
<feature type="domain" description="Alanine racemase N-terminal" evidence="5">
    <location>
        <begin position="3"/>
        <end position="221"/>
    </location>
</feature>
<dbReference type="CDD" id="cd00635">
    <property type="entry name" value="PLPDE_III_YBL036c_like"/>
    <property type="match status" value="1"/>
</dbReference>
<dbReference type="GO" id="GO:0030170">
    <property type="term" value="F:pyridoxal phosphate binding"/>
    <property type="evidence" value="ECO:0007669"/>
    <property type="project" value="UniProtKB-UniRule"/>
</dbReference>
<evidence type="ECO:0000259" key="5">
    <source>
        <dbReference type="Pfam" id="PF01168"/>
    </source>
</evidence>
<accession>A0A7C3VHF5</accession>
<dbReference type="Pfam" id="PF01168">
    <property type="entry name" value="Ala_racemase_N"/>
    <property type="match status" value="1"/>
</dbReference>
<comment type="function">
    <text evidence="2">Pyridoxal 5'-phosphate (PLP)-binding protein, which is involved in PLP homeostasis.</text>
</comment>
<evidence type="ECO:0000256" key="1">
    <source>
        <dbReference type="ARBA" id="ARBA00022898"/>
    </source>
</evidence>
<dbReference type="SUPFAM" id="SSF51419">
    <property type="entry name" value="PLP-binding barrel"/>
    <property type="match status" value="1"/>
</dbReference>
<dbReference type="InterPro" id="IPR001608">
    <property type="entry name" value="Ala_racemase_N"/>
</dbReference>
<evidence type="ECO:0000256" key="2">
    <source>
        <dbReference type="HAMAP-Rule" id="MF_02087"/>
    </source>
</evidence>